<dbReference type="InterPro" id="IPR013655">
    <property type="entry name" value="PAS_fold_3"/>
</dbReference>
<dbReference type="InterPro" id="IPR003594">
    <property type="entry name" value="HATPase_dom"/>
</dbReference>
<feature type="compositionally biased region" description="Low complexity" evidence="10">
    <location>
        <begin position="631"/>
        <end position="644"/>
    </location>
</feature>
<dbReference type="InterPro" id="IPR036097">
    <property type="entry name" value="HisK_dim/P_sf"/>
</dbReference>
<feature type="region of interest" description="Disordered" evidence="10">
    <location>
        <begin position="589"/>
        <end position="608"/>
    </location>
</feature>
<evidence type="ECO:0000259" key="14">
    <source>
        <dbReference type="PROSITE" id="PS50113"/>
    </source>
</evidence>
<dbReference type="PANTHER" id="PTHR43547">
    <property type="entry name" value="TWO-COMPONENT HISTIDINE KINASE"/>
    <property type="match status" value="1"/>
</dbReference>
<dbReference type="SMART" id="SM00388">
    <property type="entry name" value="HisKA"/>
    <property type="match status" value="2"/>
</dbReference>
<dbReference type="InterPro" id="IPR001789">
    <property type="entry name" value="Sig_transdc_resp-reg_receiver"/>
</dbReference>
<dbReference type="CDD" id="cd17574">
    <property type="entry name" value="REC_OmpR"/>
    <property type="match status" value="1"/>
</dbReference>
<dbReference type="AlphaFoldDB" id="A0A3A8HUK5"/>
<protein>
    <recommendedName>
        <fullName evidence="2">histidine kinase</fullName>
        <ecNumber evidence="2">2.7.13.3</ecNumber>
    </recommendedName>
</protein>
<dbReference type="RefSeq" id="WP_120544831.1">
    <property type="nucleotide sequence ID" value="NZ_RAVZ01000354.1"/>
</dbReference>
<proteinExistence type="predicted"/>
<dbReference type="PROSITE" id="PS50112">
    <property type="entry name" value="PAS"/>
    <property type="match status" value="2"/>
</dbReference>
<dbReference type="GO" id="GO:0005524">
    <property type="term" value="F:ATP binding"/>
    <property type="evidence" value="ECO:0007669"/>
    <property type="project" value="UniProtKB-KW"/>
</dbReference>
<evidence type="ECO:0000256" key="4">
    <source>
        <dbReference type="ARBA" id="ARBA00022679"/>
    </source>
</evidence>
<dbReference type="InterPro" id="IPR000014">
    <property type="entry name" value="PAS"/>
</dbReference>
<dbReference type="FunFam" id="1.10.287.130:FF:000045">
    <property type="entry name" value="Two-component system sensor histidine kinase/response regulator"/>
    <property type="match status" value="1"/>
</dbReference>
<dbReference type="Pfam" id="PF08447">
    <property type="entry name" value="PAS_3"/>
    <property type="match status" value="1"/>
</dbReference>
<evidence type="ECO:0000256" key="9">
    <source>
        <dbReference type="PROSITE-ProRule" id="PRU00169"/>
    </source>
</evidence>
<dbReference type="PROSITE" id="PS50109">
    <property type="entry name" value="HIS_KIN"/>
    <property type="match status" value="2"/>
</dbReference>
<keyword evidence="16" id="KW-1185">Reference proteome</keyword>
<evidence type="ECO:0000256" key="5">
    <source>
        <dbReference type="ARBA" id="ARBA00022741"/>
    </source>
</evidence>
<dbReference type="CDD" id="cd00075">
    <property type="entry name" value="HATPase"/>
    <property type="match status" value="1"/>
</dbReference>
<dbReference type="InterPro" id="IPR035965">
    <property type="entry name" value="PAS-like_dom_sf"/>
</dbReference>
<dbReference type="SUPFAM" id="SSF47384">
    <property type="entry name" value="Homodimeric domain of signal transducing histidine kinase"/>
    <property type="match status" value="2"/>
</dbReference>
<dbReference type="InterPro" id="IPR004358">
    <property type="entry name" value="Sig_transdc_His_kin-like_C"/>
</dbReference>
<keyword evidence="7" id="KW-0067">ATP-binding</keyword>
<dbReference type="Gene3D" id="3.40.50.2300">
    <property type="match status" value="1"/>
</dbReference>
<feature type="modified residue" description="4-aspartylphosphate" evidence="9">
    <location>
        <position position="695"/>
    </location>
</feature>
<feature type="region of interest" description="Disordered" evidence="10">
    <location>
        <begin position="1"/>
        <end position="23"/>
    </location>
</feature>
<dbReference type="SMART" id="SM00091">
    <property type="entry name" value="PAS"/>
    <property type="match status" value="2"/>
</dbReference>
<dbReference type="NCBIfam" id="TIGR00229">
    <property type="entry name" value="sensory_box"/>
    <property type="match status" value="2"/>
</dbReference>
<evidence type="ECO:0000256" key="10">
    <source>
        <dbReference type="SAM" id="MobiDB-lite"/>
    </source>
</evidence>
<dbReference type="InterPro" id="IPR001610">
    <property type="entry name" value="PAC"/>
</dbReference>
<dbReference type="Gene3D" id="3.30.450.40">
    <property type="match status" value="1"/>
</dbReference>
<dbReference type="InterPro" id="IPR011006">
    <property type="entry name" value="CheY-like_superfamily"/>
</dbReference>
<feature type="domain" description="Response regulatory" evidence="12">
    <location>
        <begin position="647"/>
        <end position="762"/>
    </location>
</feature>
<dbReference type="Gene3D" id="3.30.565.10">
    <property type="entry name" value="Histidine kinase-like ATPase, C-terminal domain"/>
    <property type="match status" value="2"/>
</dbReference>
<feature type="domain" description="PAC" evidence="14">
    <location>
        <begin position="858"/>
        <end position="910"/>
    </location>
</feature>
<dbReference type="InterPro" id="IPR005467">
    <property type="entry name" value="His_kinase_dom"/>
</dbReference>
<feature type="domain" description="Histidine kinase" evidence="11">
    <location>
        <begin position="373"/>
        <end position="591"/>
    </location>
</feature>
<name>A0A3A8HUK5_9BACT</name>
<dbReference type="CDD" id="cd16922">
    <property type="entry name" value="HATPase_EvgS-ArcB-TorS-like"/>
    <property type="match status" value="1"/>
</dbReference>
<evidence type="ECO:0000256" key="7">
    <source>
        <dbReference type="ARBA" id="ARBA00022840"/>
    </source>
</evidence>
<keyword evidence="8" id="KW-0902">Two-component regulatory system</keyword>
<dbReference type="OrthoDB" id="5523050at2"/>
<gene>
    <name evidence="15" type="ORF">D7V88_34350</name>
</gene>
<dbReference type="InterPro" id="IPR003661">
    <property type="entry name" value="HisK_dim/P_dom"/>
</dbReference>
<evidence type="ECO:0000256" key="3">
    <source>
        <dbReference type="ARBA" id="ARBA00022553"/>
    </source>
</evidence>
<dbReference type="SUPFAM" id="SSF55781">
    <property type="entry name" value="GAF domain-like"/>
    <property type="match status" value="1"/>
</dbReference>
<dbReference type="Pfam" id="PF08448">
    <property type="entry name" value="PAS_4"/>
    <property type="match status" value="1"/>
</dbReference>
<dbReference type="InterPro" id="IPR013656">
    <property type="entry name" value="PAS_4"/>
</dbReference>
<evidence type="ECO:0000256" key="6">
    <source>
        <dbReference type="ARBA" id="ARBA00022777"/>
    </source>
</evidence>
<dbReference type="SUPFAM" id="SSF55785">
    <property type="entry name" value="PYP-like sensor domain (PAS domain)"/>
    <property type="match status" value="2"/>
</dbReference>
<evidence type="ECO:0000259" key="12">
    <source>
        <dbReference type="PROSITE" id="PS50110"/>
    </source>
</evidence>
<dbReference type="PANTHER" id="PTHR43547:SF2">
    <property type="entry name" value="HYBRID SIGNAL TRANSDUCTION HISTIDINE KINASE C"/>
    <property type="match status" value="1"/>
</dbReference>
<dbReference type="CDD" id="cd00130">
    <property type="entry name" value="PAS"/>
    <property type="match status" value="2"/>
</dbReference>
<dbReference type="InterPro" id="IPR000700">
    <property type="entry name" value="PAS-assoc_C"/>
</dbReference>
<keyword evidence="3 9" id="KW-0597">Phosphoprotein</keyword>
<keyword evidence="5" id="KW-0547">Nucleotide-binding</keyword>
<dbReference type="InterPro" id="IPR029016">
    <property type="entry name" value="GAF-like_dom_sf"/>
</dbReference>
<dbReference type="EC" id="2.7.13.3" evidence="2"/>
<comment type="caution">
    <text evidence="15">The sequence shown here is derived from an EMBL/GenBank/DDBJ whole genome shotgun (WGS) entry which is preliminary data.</text>
</comment>
<dbReference type="SMART" id="SM00448">
    <property type="entry name" value="REC"/>
    <property type="match status" value="1"/>
</dbReference>
<feature type="domain" description="PAS" evidence="13">
    <location>
        <begin position="911"/>
        <end position="981"/>
    </location>
</feature>
<dbReference type="PROSITE" id="PS50113">
    <property type="entry name" value="PAC"/>
    <property type="match status" value="2"/>
</dbReference>
<comment type="catalytic activity">
    <reaction evidence="1">
        <text>ATP + protein L-histidine = ADP + protein N-phospho-L-histidine.</text>
        <dbReference type="EC" id="2.7.13.3"/>
    </reaction>
</comment>
<evidence type="ECO:0000259" key="13">
    <source>
        <dbReference type="PROSITE" id="PS50112"/>
    </source>
</evidence>
<dbReference type="CDD" id="cd00082">
    <property type="entry name" value="HisKA"/>
    <property type="match status" value="2"/>
</dbReference>
<evidence type="ECO:0000259" key="11">
    <source>
        <dbReference type="PROSITE" id="PS50109"/>
    </source>
</evidence>
<dbReference type="SUPFAM" id="SSF55874">
    <property type="entry name" value="ATPase domain of HSP90 chaperone/DNA topoisomerase II/histidine kinase"/>
    <property type="match status" value="2"/>
</dbReference>
<accession>A0A3A8HUK5</accession>
<dbReference type="Pfam" id="PF02518">
    <property type="entry name" value="HATPase_c"/>
    <property type="match status" value="2"/>
</dbReference>
<feature type="region of interest" description="Disordered" evidence="10">
    <location>
        <begin position="624"/>
        <end position="644"/>
    </location>
</feature>
<dbReference type="Pfam" id="PF00512">
    <property type="entry name" value="HisKA"/>
    <property type="match status" value="2"/>
</dbReference>
<feature type="domain" description="PAC" evidence="14">
    <location>
        <begin position="984"/>
        <end position="1036"/>
    </location>
</feature>
<evidence type="ECO:0000313" key="15">
    <source>
        <dbReference type="EMBL" id="RKG74877.1"/>
    </source>
</evidence>
<dbReference type="GO" id="GO:0000155">
    <property type="term" value="F:phosphorelay sensor kinase activity"/>
    <property type="evidence" value="ECO:0007669"/>
    <property type="project" value="InterPro"/>
</dbReference>
<dbReference type="SMART" id="SM00387">
    <property type="entry name" value="HATPase_c"/>
    <property type="match status" value="2"/>
</dbReference>
<feature type="domain" description="Histidine kinase" evidence="11">
    <location>
        <begin position="1047"/>
        <end position="1262"/>
    </location>
</feature>
<keyword evidence="4" id="KW-0808">Transferase</keyword>
<dbReference type="FunFam" id="3.30.565.10:FF:000037">
    <property type="entry name" value="Hybrid sensor histidine kinase/response regulator"/>
    <property type="match status" value="1"/>
</dbReference>
<feature type="compositionally biased region" description="Basic and acidic residues" evidence="10">
    <location>
        <begin position="594"/>
        <end position="603"/>
    </location>
</feature>
<dbReference type="SMART" id="SM00086">
    <property type="entry name" value="PAC"/>
    <property type="match status" value="3"/>
</dbReference>
<dbReference type="Gene3D" id="1.10.287.130">
    <property type="match status" value="2"/>
</dbReference>
<dbReference type="PRINTS" id="PR00344">
    <property type="entry name" value="BCTRLSENSOR"/>
</dbReference>
<dbReference type="EMBL" id="RAVZ01000354">
    <property type="protein sequence ID" value="RKG74877.1"/>
    <property type="molecule type" value="Genomic_DNA"/>
</dbReference>
<dbReference type="Proteomes" id="UP000268094">
    <property type="component" value="Unassembled WGS sequence"/>
</dbReference>
<feature type="domain" description="PAS" evidence="13">
    <location>
        <begin position="781"/>
        <end position="853"/>
    </location>
</feature>
<dbReference type="Pfam" id="PF00072">
    <property type="entry name" value="Response_reg"/>
    <property type="match status" value="1"/>
</dbReference>
<dbReference type="Gene3D" id="3.30.450.20">
    <property type="entry name" value="PAS domain"/>
    <property type="match status" value="3"/>
</dbReference>
<evidence type="ECO:0000256" key="2">
    <source>
        <dbReference type="ARBA" id="ARBA00012438"/>
    </source>
</evidence>
<reference evidence="16" key="1">
    <citation type="submission" date="2018-09" db="EMBL/GenBank/DDBJ databases">
        <authorList>
            <person name="Livingstone P.G."/>
            <person name="Whitworth D.E."/>
        </authorList>
    </citation>
    <scope>NUCLEOTIDE SEQUENCE [LARGE SCALE GENOMIC DNA]</scope>
    <source>
        <strain evidence="16">CA054A</strain>
    </source>
</reference>
<evidence type="ECO:0000256" key="1">
    <source>
        <dbReference type="ARBA" id="ARBA00000085"/>
    </source>
</evidence>
<evidence type="ECO:0000313" key="16">
    <source>
        <dbReference type="Proteomes" id="UP000268094"/>
    </source>
</evidence>
<organism evidence="15 16">
    <name type="scientific">Corallococcus terminator</name>
    <dbReference type="NCBI Taxonomy" id="2316733"/>
    <lineage>
        <taxon>Bacteria</taxon>
        <taxon>Pseudomonadati</taxon>
        <taxon>Myxococcota</taxon>
        <taxon>Myxococcia</taxon>
        <taxon>Myxococcales</taxon>
        <taxon>Cystobacterineae</taxon>
        <taxon>Myxococcaceae</taxon>
        <taxon>Corallococcus</taxon>
    </lineage>
</organism>
<dbReference type="Gene3D" id="2.10.70.100">
    <property type="match status" value="1"/>
</dbReference>
<keyword evidence="6" id="KW-0418">Kinase</keyword>
<sequence>MTHRNRMPSPDSTQPLEPDAAGSAVEEVLAGGGEMGALMRSMDWSTTPLGPVAGWPQSLRTAVSTCINSAFPMMLFWGPELVKLYNDGYRPMLGSKHPQAMGCAGQEVWAEAWDFIGPLAEKVRTEARPHWAENQLLLMERHGFIEETYFTFSYSPIRDESGGVGGVLDTVIETTGQVLDARRIRMMQELSTRTTGSLQVPDARARAMEALATNPADIPFALLYRFDADGTGAWLEGRMGLDADSPLAPERMLSRSEVPAPWPLAQVLHSGRAERVDGLRERFGALPSREGLPPPDSALVLPMVRPGETGPAGMLVLGLSPRLLLDASYRSFLELVASGLGSALASARAYEEARQRADALVEVDRAKTAFFSNVSHEFRTPLTLLLGPLEDVLTDAEHPLEPRHQAQLELARRNGQRLLKLVNSLLDFSRLEAGRMQATFDPTDLSALTAGLAGAFDSLVAKAGMRLVVDCPALPEPVWVDRDLWEKVVLNLISNAFKFTFEGEIRVRLKWLGDRVELSVSDTGTGIPDSEVPRVFERFHRVEAARGRNHEGSGIGLALVQELVKLHGGTVSVESTEGQGSTFTVSLPTGTAHLPHDLRKDRPPAGLPQTATTEALVREASQWIPSSGEPSAAARKAPSASGASQGHVLLADDNADMRSYVQRSLEGRFTVEAVADGQAALAAARERPPDVVLSDVMMPGLDGFGLLRELRADTRTAHVPLILLSARAGEEAKVEGLQAGADDYLVKPFGVRELVARLEGTVNAARARRQREELLRALELSEARYRLATRATKDAIWDWDLRTQEVTWNEGVRTLFGYSGDAVQPTSAWWYEAIHPDDRERIVGSIHTIIDAPGGSDWRGEYRFRRQDGTYAQVEDRGWVVRDGAGTALRMVGAMQDVTERKATEETLRRSEEEFRTLAEALPEAAFTADPKGDVTYVNAVLPNYTGLPAAKLLGTGYLDILHPEHRERTREEWEAAQRTRARYEREHQVLGRDGTHRWHMVRALPVKDAQGRVLKWVGTSTDIHDLRQAQSQLQQRADFEQQLIGIVSHDLRNPVSAILLGAASLMRRDELDARSTKAVSRIQSAAERAHRMIRDLLDFTQARLGGGIRLQRRPTDLHAVIGGVLEEIEATHPDRELHKRASGDGHGAWDPDRLGQMAQNLVTNALKYSPRETSVRVETRGDGDSVVLSVHNPGTPIPPERLERLFQPLQRASGEVDNSTRSIGLGLYIVKHLAEAHGGTVTVHSTADAGTTFTVRLPRHAPGVASENAS</sequence>
<dbReference type="PROSITE" id="PS50110">
    <property type="entry name" value="RESPONSE_REGULATORY"/>
    <property type="match status" value="1"/>
</dbReference>
<dbReference type="SUPFAM" id="SSF52172">
    <property type="entry name" value="CheY-like"/>
    <property type="match status" value="1"/>
</dbReference>
<dbReference type="FunFam" id="3.30.450.20:FF:000099">
    <property type="entry name" value="Sensory box sensor histidine kinase"/>
    <property type="match status" value="1"/>
</dbReference>
<dbReference type="InterPro" id="IPR036890">
    <property type="entry name" value="HATPase_C_sf"/>
</dbReference>
<evidence type="ECO:0000256" key="8">
    <source>
        <dbReference type="ARBA" id="ARBA00023012"/>
    </source>
</evidence>